<dbReference type="InterPro" id="IPR002885">
    <property type="entry name" value="PPR_rpt"/>
</dbReference>
<comment type="caution">
    <text evidence="4">The sequence shown here is derived from an EMBL/GenBank/DDBJ whole genome shotgun (WGS) entry which is preliminary data.</text>
</comment>
<feature type="repeat" description="PPR" evidence="3">
    <location>
        <begin position="396"/>
        <end position="430"/>
    </location>
</feature>
<dbReference type="AlphaFoldDB" id="A0AAD3XNH8"/>
<dbReference type="PROSITE" id="PS51375">
    <property type="entry name" value="PPR"/>
    <property type="match status" value="10"/>
</dbReference>
<dbReference type="PANTHER" id="PTHR47939:SF13">
    <property type="entry name" value="OS03G0201400 PROTEIN"/>
    <property type="match status" value="1"/>
</dbReference>
<dbReference type="Pfam" id="PF01535">
    <property type="entry name" value="PPR"/>
    <property type="match status" value="4"/>
</dbReference>
<dbReference type="SUPFAM" id="SSF81901">
    <property type="entry name" value="HCP-like"/>
    <property type="match status" value="1"/>
</dbReference>
<dbReference type="Gene3D" id="1.25.40.10">
    <property type="entry name" value="Tetratricopeptide repeat domain"/>
    <property type="match status" value="7"/>
</dbReference>
<dbReference type="InterPro" id="IPR050667">
    <property type="entry name" value="PPR-containing_protein"/>
</dbReference>
<comment type="similarity">
    <text evidence="1">Belongs to the PPR family. P subfamily.</text>
</comment>
<dbReference type="InterPro" id="IPR011990">
    <property type="entry name" value="TPR-like_helical_dom_sf"/>
</dbReference>
<keyword evidence="2" id="KW-0677">Repeat</keyword>
<dbReference type="NCBIfam" id="TIGR00756">
    <property type="entry name" value="PPR"/>
    <property type="match status" value="9"/>
</dbReference>
<accession>A0AAD3XNH8</accession>
<protein>
    <recommendedName>
        <fullName evidence="6">Pentatricopeptide repeat-containing protein</fullName>
    </recommendedName>
</protein>
<dbReference type="PANTHER" id="PTHR47939">
    <property type="entry name" value="MEMBRANE-ASSOCIATED SALT-INDUCIBLE PROTEIN-LIKE"/>
    <property type="match status" value="1"/>
</dbReference>
<dbReference type="Pfam" id="PF13041">
    <property type="entry name" value="PPR_2"/>
    <property type="match status" value="4"/>
</dbReference>
<feature type="repeat" description="PPR" evidence="3">
    <location>
        <begin position="501"/>
        <end position="535"/>
    </location>
</feature>
<evidence type="ECO:0000313" key="5">
    <source>
        <dbReference type="Proteomes" id="UP001279734"/>
    </source>
</evidence>
<sequence length="895" mass="99071">MRKSLPVRALFVLSTAFRSTINDEFHYFISPQLRETPRNHSIRSTTINSRLVSTAALVPPPEWIEPFTDISDVASCSKQLQPSIWVPRILQIIDNSPNMETKLTAYCGKFLIKLTPNFVAFVLGCPQLKSQPEAALRFFYWAGTQEKYKHKLECYISLIDVLSASNDVDTIRGVFNKFKEMGFLMTVYAANSLIRSFGNLGMVEELLWVWRRMKENGIEPTLYSFNFLLNGLVNSMFIESAERVFEVMENGKTRPDVVSYNTMIKGFCKAGKIVKAMQKFKEMEVGNVEPDKITYMTLMQACYAEGDFDTCLSLYHEMEEKGLEIPSHAYSLVIGGLCKYGKHAEGYAIFEDLICRGCKANVAIYTSLIDSNVKGGNVDEAMILLRRMKSEGFTPDEVTYGAIVNGLSKCGRLDEAMDYFKFCRDSGVRVNAMFYSSLIDGLGKVGRVDEAEILFEEMAKKGCTRDSYCYNALIDGLTKCGKIDEALTLFKQMDEEGCDQTVYSYTILMDGLFKQHRNEEALKLWNSMIDKGITPTAASFRVLSFGLCLSGKVTRACKILDDLAPMGVIPENAFEDMINVLCKAGRIEQACKLADGIVARGREIPGRVRTVLINALRKAGNSDMAIKLMHSKIGIGYDRMGSIKRLPWKSVHLVTKPVWPATRPSSVQCRAINLDTGQPVHRIALRSSHVSLLIMARFKASRVLEEGTGSGFAVGGEPSAPSAKASRELGVVGVVSVPKVGGEIRPICESAQVREEVLNVEVVLTEERVPNLSTKLALVPEEPLVCPANIGKDAEVTGIVEVSRLGTPASNLVASSFHPSLRGNRSEQESTPTLIPMASSSHQICNKAARCTTGFSKLKDDDDSANARAESTAIQCCSLALFLFRWLIFINSTAL</sequence>
<evidence type="ECO:0008006" key="6">
    <source>
        <dbReference type="Google" id="ProtNLM"/>
    </source>
</evidence>
<dbReference type="Proteomes" id="UP001279734">
    <property type="component" value="Unassembled WGS sequence"/>
</dbReference>
<evidence type="ECO:0000256" key="3">
    <source>
        <dbReference type="PROSITE-ProRule" id="PRU00708"/>
    </source>
</evidence>
<feature type="repeat" description="PPR" evidence="3">
    <location>
        <begin position="221"/>
        <end position="255"/>
    </location>
</feature>
<evidence type="ECO:0000256" key="1">
    <source>
        <dbReference type="ARBA" id="ARBA00007626"/>
    </source>
</evidence>
<feature type="repeat" description="PPR" evidence="3">
    <location>
        <begin position="186"/>
        <end position="220"/>
    </location>
</feature>
<feature type="repeat" description="PPR" evidence="3">
    <location>
        <begin position="361"/>
        <end position="395"/>
    </location>
</feature>
<feature type="repeat" description="PPR" evidence="3">
    <location>
        <begin position="256"/>
        <end position="290"/>
    </location>
</feature>
<dbReference type="EMBL" id="BSYO01000010">
    <property type="protein sequence ID" value="GMH11053.1"/>
    <property type="molecule type" value="Genomic_DNA"/>
</dbReference>
<proteinExistence type="inferred from homology"/>
<gene>
    <name evidence="4" type="ORF">Nepgr_012894</name>
</gene>
<feature type="repeat" description="PPR" evidence="3">
    <location>
        <begin position="326"/>
        <end position="360"/>
    </location>
</feature>
<evidence type="ECO:0000256" key="2">
    <source>
        <dbReference type="ARBA" id="ARBA00022737"/>
    </source>
</evidence>
<keyword evidence="5" id="KW-1185">Reference proteome</keyword>
<evidence type="ECO:0000313" key="4">
    <source>
        <dbReference type="EMBL" id="GMH11053.1"/>
    </source>
</evidence>
<feature type="repeat" description="PPR" evidence="3">
    <location>
        <begin position="431"/>
        <end position="465"/>
    </location>
</feature>
<organism evidence="4 5">
    <name type="scientific">Nepenthes gracilis</name>
    <name type="common">Slender pitcher plant</name>
    <dbReference type="NCBI Taxonomy" id="150966"/>
    <lineage>
        <taxon>Eukaryota</taxon>
        <taxon>Viridiplantae</taxon>
        <taxon>Streptophyta</taxon>
        <taxon>Embryophyta</taxon>
        <taxon>Tracheophyta</taxon>
        <taxon>Spermatophyta</taxon>
        <taxon>Magnoliopsida</taxon>
        <taxon>eudicotyledons</taxon>
        <taxon>Gunneridae</taxon>
        <taxon>Pentapetalae</taxon>
        <taxon>Caryophyllales</taxon>
        <taxon>Nepenthaceae</taxon>
        <taxon>Nepenthes</taxon>
    </lineage>
</organism>
<reference evidence="4" key="1">
    <citation type="submission" date="2023-05" db="EMBL/GenBank/DDBJ databases">
        <title>Nepenthes gracilis genome sequencing.</title>
        <authorList>
            <person name="Fukushima K."/>
        </authorList>
    </citation>
    <scope>NUCLEOTIDE SEQUENCE</scope>
    <source>
        <strain evidence="4">SING2019-196</strain>
    </source>
</reference>
<feature type="repeat" description="PPR" evidence="3">
    <location>
        <begin position="466"/>
        <end position="500"/>
    </location>
</feature>
<feature type="repeat" description="PPR" evidence="3">
    <location>
        <begin position="291"/>
        <end position="325"/>
    </location>
</feature>
<name>A0AAD3XNH8_NEPGR</name>